<sequence>MSDYIIRATNIKKYFGGVKALDGVNLEIKKGEIHCLAGENGCGKSTIINIISGFYTPDSGTIEIDGIQHEKMNPKQAIANGIQVIYQDLSLFPNLTVMENLAINMEVAAGRKFVSKARMRKIAEEAVAKIGFEIDLDETVENLTVGMRQMIAISRALLNDAKLIIMDEPTTAITKREVKALFKIIKQLQAQGIAVLFVSHKLDEVFEIAERFTIFRSGKNVAEGNTKELDQNKFTYYMTGREIVSSRYEYTSEDAPTVLEVKNLSLNNGFMDVSFCLKQGEIVGITGLLGSGRTELAETLFGYHAADSGEILIEGKPVEIRSIKQGIENGIGYLPSDRVTEGLFLSQSVADNISIEKWNDYANCLGKINRMKVQEMAAYWAKELSIAVHNLEDPVGTLSGGNQQKCVLAKWLALDLKVLILNGPTVGVDIGAKFDIYQLVKRLAKQGLTVFIISDDLPEVLTNCNRVMVMQSGRLVEILSTQGLEESRLAELAH</sequence>
<evidence type="ECO:0000256" key="2">
    <source>
        <dbReference type="ARBA" id="ARBA00022475"/>
    </source>
</evidence>
<proteinExistence type="predicted"/>
<evidence type="ECO:0000256" key="8">
    <source>
        <dbReference type="ARBA" id="ARBA00023136"/>
    </source>
</evidence>
<accession>A0ABZ3JA46</accession>
<keyword evidence="11" id="KW-1185">Reference proteome</keyword>
<dbReference type="SUPFAM" id="SSF52540">
    <property type="entry name" value="P-loop containing nucleoside triphosphate hydrolases"/>
    <property type="match status" value="2"/>
</dbReference>
<evidence type="ECO:0000256" key="3">
    <source>
        <dbReference type="ARBA" id="ARBA00022597"/>
    </source>
</evidence>
<evidence type="ECO:0000259" key="9">
    <source>
        <dbReference type="PROSITE" id="PS50893"/>
    </source>
</evidence>
<evidence type="ECO:0000256" key="1">
    <source>
        <dbReference type="ARBA" id="ARBA00022448"/>
    </source>
</evidence>
<dbReference type="Proteomes" id="UP000216052">
    <property type="component" value="Chromosome"/>
</dbReference>
<dbReference type="EMBL" id="CP155571">
    <property type="protein sequence ID" value="XFO74920.1"/>
    <property type="molecule type" value="Genomic_DNA"/>
</dbReference>
<evidence type="ECO:0000256" key="4">
    <source>
        <dbReference type="ARBA" id="ARBA00022737"/>
    </source>
</evidence>
<evidence type="ECO:0000313" key="11">
    <source>
        <dbReference type="Proteomes" id="UP000216052"/>
    </source>
</evidence>
<keyword evidence="8" id="KW-0472">Membrane</keyword>
<feature type="domain" description="ABC transporter" evidence="9">
    <location>
        <begin position="250"/>
        <end position="492"/>
    </location>
</feature>
<dbReference type="CDD" id="cd03215">
    <property type="entry name" value="ABC_Carb_Monos_II"/>
    <property type="match status" value="1"/>
</dbReference>
<name>A0ABZ3JA46_SPOA4</name>
<reference evidence="10" key="1">
    <citation type="submission" date="2024-05" db="EMBL/GenBank/DDBJ databases">
        <title>Isolation and characterization of Sporomusa carbonis sp. nov., a carboxydotrophic hydrogenogen in the genus of Sporomusa isolated from a charcoal burning pile.</title>
        <authorList>
            <person name="Boeer T."/>
            <person name="Rosenbaum F."/>
            <person name="Eysell L."/>
            <person name="Mueller V."/>
            <person name="Daniel R."/>
            <person name="Poehlein A."/>
        </authorList>
    </citation>
    <scope>NUCLEOTIDE SEQUENCE [LARGE SCALE GENOMIC DNA]</scope>
    <source>
        <strain evidence="10">DSM 3132</strain>
    </source>
</reference>
<keyword evidence="3" id="KW-0762">Sugar transport</keyword>
<dbReference type="PANTHER" id="PTHR43790">
    <property type="entry name" value="CARBOHYDRATE TRANSPORT ATP-BINDING PROTEIN MG119-RELATED"/>
    <property type="match status" value="1"/>
</dbReference>
<evidence type="ECO:0000256" key="6">
    <source>
        <dbReference type="ARBA" id="ARBA00022840"/>
    </source>
</evidence>
<keyword evidence="2" id="KW-1003">Cell membrane</keyword>
<organism evidence="10 11">
    <name type="scientific">Sporomusa acidovorans (strain ATCC 49682 / DSM 3132 / Mol)</name>
    <dbReference type="NCBI Taxonomy" id="1123286"/>
    <lineage>
        <taxon>Bacteria</taxon>
        <taxon>Bacillati</taxon>
        <taxon>Bacillota</taxon>
        <taxon>Negativicutes</taxon>
        <taxon>Selenomonadales</taxon>
        <taxon>Sporomusaceae</taxon>
        <taxon>Sporomusa</taxon>
    </lineage>
</organism>
<dbReference type="InterPro" id="IPR050107">
    <property type="entry name" value="ABC_carbohydrate_import_ATPase"/>
</dbReference>
<dbReference type="CDD" id="cd03216">
    <property type="entry name" value="ABC_Carb_Monos_I"/>
    <property type="match status" value="1"/>
</dbReference>
<dbReference type="GO" id="GO:0005524">
    <property type="term" value="F:ATP binding"/>
    <property type="evidence" value="ECO:0007669"/>
    <property type="project" value="UniProtKB-KW"/>
</dbReference>
<dbReference type="InterPro" id="IPR003439">
    <property type="entry name" value="ABC_transporter-like_ATP-bd"/>
</dbReference>
<evidence type="ECO:0000256" key="7">
    <source>
        <dbReference type="ARBA" id="ARBA00022967"/>
    </source>
</evidence>
<evidence type="ECO:0000313" key="10">
    <source>
        <dbReference type="EMBL" id="XFO74920.1"/>
    </source>
</evidence>
<dbReference type="PROSITE" id="PS50893">
    <property type="entry name" value="ABC_TRANSPORTER_2"/>
    <property type="match status" value="2"/>
</dbReference>
<dbReference type="InterPro" id="IPR027417">
    <property type="entry name" value="P-loop_NTPase"/>
</dbReference>
<dbReference type="SMART" id="SM00382">
    <property type="entry name" value="AAA"/>
    <property type="match status" value="2"/>
</dbReference>
<keyword evidence="5" id="KW-0547">Nucleotide-binding</keyword>
<dbReference type="Pfam" id="PF00005">
    <property type="entry name" value="ABC_tran"/>
    <property type="match status" value="2"/>
</dbReference>
<dbReference type="RefSeq" id="WP_093797446.1">
    <property type="nucleotide sequence ID" value="NZ_CP155571.1"/>
</dbReference>
<dbReference type="InterPro" id="IPR003593">
    <property type="entry name" value="AAA+_ATPase"/>
</dbReference>
<keyword evidence="7" id="KW-1278">Translocase</keyword>
<dbReference type="PANTHER" id="PTHR43790:SF1">
    <property type="entry name" value="XYLOSE IMPORT ATP-BINDING PROTEIN XYLG"/>
    <property type="match status" value="1"/>
</dbReference>
<protein>
    <submittedName>
        <fullName evidence="10">Ribose import ATP-binding protein RbsA</fullName>
    </submittedName>
</protein>
<keyword evidence="1" id="KW-0813">Transport</keyword>
<evidence type="ECO:0000256" key="5">
    <source>
        <dbReference type="ARBA" id="ARBA00022741"/>
    </source>
</evidence>
<keyword evidence="4" id="KW-0677">Repeat</keyword>
<keyword evidence="6 10" id="KW-0067">ATP-binding</keyword>
<feature type="domain" description="ABC transporter" evidence="9">
    <location>
        <begin position="6"/>
        <end position="242"/>
    </location>
</feature>
<dbReference type="Gene3D" id="3.40.50.300">
    <property type="entry name" value="P-loop containing nucleotide triphosphate hydrolases"/>
    <property type="match status" value="2"/>
</dbReference>
<gene>
    <name evidence="10" type="primary">rbsA</name>
    <name evidence="10" type="ORF">SPACI_050310</name>
</gene>